<keyword evidence="7" id="KW-1003">Cell membrane</keyword>
<keyword evidence="4 7" id="KW-1133">Transmembrane helix</keyword>
<dbReference type="Pfam" id="PF00902">
    <property type="entry name" value="TatC"/>
    <property type="match status" value="1"/>
</dbReference>
<dbReference type="PRINTS" id="PR01840">
    <property type="entry name" value="TATCFAMILY"/>
</dbReference>
<feature type="region of interest" description="Disordered" evidence="8">
    <location>
        <begin position="264"/>
        <end position="309"/>
    </location>
</feature>
<evidence type="ECO:0000256" key="6">
    <source>
        <dbReference type="ARBA" id="ARBA00023136"/>
    </source>
</evidence>
<evidence type="ECO:0000256" key="8">
    <source>
        <dbReference type="SAM" id="MobiDB-lite"/>
    </source>
</evidence>
<evidence type="ECO:0000256" key="1">
    <source>
        <dbReference type="ARBA" id="ARBA00004141"/>
    </source>
</evidence>
<feature type="transmembrane region" description="Helical" evidence="7">
    <location>
        <begin position="91"/>
        <end position="115"/>
    </location>
</feature>
<keyword evidence="10" id="KW-1185">Reference proteome</keyword>
<comment type="subcellular location">
    <subcellularLocation>
        <location evidence="7">Cell membrane</location>
        <topology evidence="7">Multi-pass membrane protein</topology>
    </subcellularLocation>
    <subcellularLocation>
        <location evidence="1">Membrane</location>
        <topology evidence="1">Multi-pass membrane protein</topology>
    </subcellularLocation>
</comment>
<keyword evidence="6 7" id="KW-0472">Membrane</keyword>
<gene>
    <name evidence="7 9" type="primary">tatC</name>
    <name evidence="9" type="ORF">K7472_06040</name>
</gene>
<dbReference type="HAMAP" id="MF_00902">
    <property type="entry name" value="TatC"/>
    <property type="match status" value="1"/>
</dbReference>
<evidence type="ECO:0000256" key="2">
    <source>
        <dbReference type="ARBA" id="ARBA00022692"/>
    </source>
</evidence>
<dbReference type="PANTHER" id="PTHR30371">
    <property type="entry name" value="SEC-INDEPENDENT PROTEIN TRANSLOCASE PROTEIN TATC"/>
    <property type="match status" value="1"/>
</dbReference>
<feature type="transmembrane region" description="Helical" evidence="7">
    <location>
        <begin position="28"/>
        <end position="45"/>
    </location>
</feature>
<feature type="transmembrane region" description="Helical" evidence="7">
    <location>
        <begin position="177"/>
        <end position="200"/>
    </location>
</feature>
<feature type="transmembrane region" description="Helical" evidence="7">
    <location>
        <begin position="236"/>
        <end position="256"/>
    </location>
</feature>
<keyword evidence="3 7" id="KW-0653">Protein transport</keyword>
<feature type="transmembrane region" description="Helical" evidence="7">
    <location>
        <begin position="212"/>
        <end position="230"/>
    </location>
</feature>
<protein>
    <recommendedName>
        <fullName evidence="7">Sec-independent protein translocase protein TatC</fullName>
    </recommendedName>
</protein>
<dbReference type="RefSeq" id="WP_222974773.1">
    <property type="nucleotide sequence ID" value="NZ_JAINVZ010000003.1"/>
</dbReference>
<dbReference type="Proteomes" id="UP001198565">
    <property type="component" value="Unassembled WGS sequence"/>
</dbReference>
<organism evidence="9 10">
    <name type="scientific">Streptantibioticus parmotrematis</name>
    <dbReference type="NCBI Taxonomy" id="2873249"/>
    <lineage>
        <taxon>Bacteria</taxon>
        <taxon>Bacillati</taxon>
        <taxon>Actinomycetota</taxon>
        <taxon>Actinomycetes</taxon>
        <taxon>Kitasatosporales</taxon>
        <taxon>Streptomycetaceae</taxon>
        <taxon>Streptantibioticus</taxon>
    </lineage>
</organism>
<reference evidence="9 10" key="1">
    <citation type="submission" date="2021-08" db="EMBL/GenBank/DDBJ databases">
        <title>Streptomyces sp. PTM05 isolated from lichen.</title>
        <authorList>
            <person name="Somphong A."/>
            <person name="Phongsopitanun W."/>
            <person name="Tanasupawat S."/>
        </authorList>
    </citation>
    <scope>NUCLEOTIDE SEQUENCE [LARGE SCALE GENOMIC DNA]</scope>
    <source>
        <strain evidence="9 10">Ptm05</strain>
    </source>
</reference>
<evidence type="ECO:0000256" key="4">
    <source>
        <dbReference type="ARBA" id="ARBA00022989"/>
    </source>
</evidence>
<evidence type="ECO:0000256" key="5">
    <source>
        <dbReference type="ARBA" id="ARBA00023010"/>
    </source>
</evidence>
<proteinExistence type="inferred from homology"/>
<accession>A0ABS7QNX5</accession>
<evidence type="ECO:0000313" key="9">
    <source>
        <dbReference type="EMBL" id="MBY8884404.1"/>
    </source>
</evidence>
<comment type="subunit">
    <text evidence="7">The Tat system comprises two distinct complexes: a TatABC complex, containing multiple copies of TatA, TatB and TatC subunits, and a separate TatA complex, containing only TatA subunits. Substrates initially bind to the TatABC complex, which probably triggers association of the separate TatA complex to form the active translocon.</text>
</comment>
<evidence type="ECO:0000256" key="3">
    <source>
        <dbReference type="ARBA" id="ARBA00022927"/>
    </source>
</evidence>
<dbReference type="NCBIfam" id="TIGR00945">
    <property type="entry name" value="tatC"/>
    <property type="match status" value="1"/>
</dbReference>
<dbReference type="PANTHER" id="PTHR30371:SF0">
    <property type="entry name" value="SEC-INDEPENDENT PROTEIN TRANSLOCASE PROTEIN TATC, CHLOROPLASTIC-RELATED"/>
    <property type="match status" value="1"/>
</dbReference>
<keyword evidence="5 7" id="KW-0811">Translocation</keyword>
<dbReference type="InterPro" id="IPR002033">
    <property type="entry name" value="TatC"/>
</dbReference>
<feature type="compositionally biased region" description="Basic and acidic residues" evidence="8">
    <location>
        <begin position="298"/>
        <end position="309"/>
    </location>
</feature>
<keyword evidence="7" id="KW-0813">Transport</keyword>
<dbReference type="EMBL" id="JAINVZ010000003">
    <property type="protein sequence ID" value="MBY8884404.1"/>
    <property type="molecule type" value="Genomic_DNA"/>
</dbReference>
<evidence type="ECO:0000313" key="10">
    <source>
        <dbReference type="Proteomes" id="UP001198565"/>
    </source>
</evidence>
<sequence length="309" mass="33351">MLKSARKTKDPEGRMPLVDHLRELRNRLVKSLLAVGVVTAVAAYFQKRLIEFLAHPLLKAVGCHGPASELLSGAHPCANLTVSGILGPFSIAFKVALMAGVVCAAPVWLYQLWAFIAPGLHAHEKRYAVSFVGAGVPLFALGGYFAYTILPTSASVLLHLTPAHVTNLVPVDDYIDLVTRMVVVFGLAFELPLLLVLLNFGGILSGRRMLRWWRWMVMGITIFTAIATPTTDPVGMLALAVPIVVLYFVAVAISLVHDRRKEKRADDGLSPDEASDLDLTPEGLPAVEPVATPSALPEADRTDGFDDAT</sequence>
<comment type="function">
    <text evidence="7">Part of the twin-arginine translocation (Tat) system that transports large folded proteins containing a characteristic twin-arginine motif in their signal peptide across membranes. Together with TatB, TatC is part of a receptor directly interacting with Tat signal peptides.</text>
</comment>
<feature type="transmembrane region" description="Helical" evidence="7">
    <location>
        <begin position="127"/>
        <end position="150"/>
    </location>
</feature>
<evidence type="ECO:0000256" key="7">
    <source>
        <dbReference type="HAMAP-Rule" id="MF_00902"/>
    </source>
</evidence>
<name>A0ABS7QNX5_9ACTN</name>
<keyword evidence="2 7" id="KW-0812">Transmembrane</keyword>
<comment type="caution">
    <text evidence="9">The sequence shown here is derived from an EMBL/GenBank/DDBJ whole genome shotgun (WGS) entry which is preliminary data.</text>
</comment>
<comment type="similarity">
    <text evidence="7">Belongs to the TatC family.</text>
</comment>